<keyword evidence="9" id="KW-0282">Flagellum</keyword>
<dbReference type="NCBIfam" id="TIGR02480">
    <property type="entry name" value="fliN"/>
    <property type="match status" value="1"/>
</dbReference>
<dbReference type="GO" id="GO:0005886">
    <property type="term" value="C:plasma membrane"/>
    <property type="evidence" value="ECO:0007669"/>
    <property type="project" value="UniProtKB-SubCell"/>
</dbReference>
<dbReference type="InterPro" id="IPR051469">
    <property type="entry name" value="FliN/MopA/SpaO"/>
</dbReference>
<feature type="region of interest" description="Disordered" evidence="7">
    <location>
        <begin position="1"/>
        <end position="21"/>
    </location>
</feature>
<evidence type="ECO:0000259" key="8">
    <source>
        <dbReference type="Pfam" id="PF01052"/>
    </source>
</evidence>
<name>A0A942U549_9BACI</name>
<gene>
    <name evidence="9" type="primary">fliN</name>
    <name evidence="9" type="ORF">KHA99_11315</name>
</gene>
<comment type="caution">
    <text evidence="9">The sequence shown here is derived from an EMBL/GenBank/DDBJ whole genome shotgun (WGS) entry which is preliminary data.</text>
</comment>
<dbReference type="EMBL" id="JAGYPF010000002">
    <property type="protein sequence ID" value="MBS4213037.1"/>
    <property type="molecule type" value="Genomic_DNA"/>
</dbReference>
<protein>
    <submittedName>
        <fullName evidence="9">Flagellar motor switch protein FliN</fullName>
    </submittedName>
</protein>
<keyword evidence="5" id="KW-0283">Flagellar rotation</keyword>
<proteinExistence type="inferred from homology"/>
<evidence type="ECO:0000256" key="5">
    <source>
        <dbReference type="ARBA" id="ARBA00022779"/>
    </source>
</evidence>
<dbReference type="InterPro" id="IPR036429">
    <property type="entry name" value="SpoA-like_sf"/>
</dbReference>
<organism evidence="9 10">
    <name type="scientific">Neobacillus rhizophilus</name>
    <dbReference type="NCBI Taxonomy" id="2833579"/>
    <lineage>
        <taxon>Bacteria</taxon>
        <taxon>Bacillati</taxon>
        <taxon>Bacillota</taxon>
        <taxon>Bacilli</taxon>
        <taxon>Bacillales</taxon>
        <taxon>Bacillaceae</taxon>
        <taxon>Neobacillus</taxon>
    </lineage>
</organism>
<keyword evidence="9" id="KW-0969">Cilium</keyword>
<dbReference type="GO" id="GO:0071973">
    <property type="term" value="P:bacterial-type flagellum-dependent cell motility"/>
    <property type="evidence" value="ECO:0007669"/>
    <property type="project" value="InterPro"/>
</dbReference>
<feature type="domain" description="Flagellar motor switch protein FliN-like C-terminal" evidence="8">
    <location>
        <begin position="48"/>
        <end position="118"/>
    </location>
</feature>
<dbReference type="Pfam" id="PF01052">
    <property type="entry name" value="FliMN_C"/>
    <property type="match status" value="1"/>
</dbReference>
<keyword evidence="3" id="KW-1003">Cell membrane</keyword>
<dbReference type="RefSeq" id="WP_213117551.1">
    <property type="nucleotide sequence ID" value="NZ_JAGYPF010000002.1"/>
</dbReference>
<evidence type="ECO:0000256" key="3">
    <source>
        <dbReference type="ARBA" id="ARBA00022475"/>
    </source>
</evidence>
<keyword evidence="10" id="KW-1185">Reference proteome</keyword>
<evidence type="ECO:0000256" key="6">
    <source>
        <dbReference type="ARBA" id="ARBA00023136"/>
    </source>
</evidence>
<dbReference type="InterPro" id="IPR001543">
    <property type="entry name" value="FliN-like_C"/>
</dbReference>
<reference evidence="9" key="1">
    <citation type="submission" date="2021-05" db="EMBL/GenBank/DDBJ databases">
        <title>Novel Bacillus species.</title>
        <authorList>
            <person name="Liu G."/>
        </authorList>
    </citation>
    <scope>NUCLEOTIDE SEQUENCE</scope>
    <source>
        <strain evidence="9">FJAT-49825</strain>
    </source>
</reference>
<keyword evidence="4" id="KW-0145">Chemotaxis</keyword>
<evidence type="ECO:0000256" key="4">
    <source>
        <dbReference type="ARBA" id="ARBA00022500"/>
    </source>
</evidence>
<dbReference type="SUPFAM" id="SSF101801">
    <property type="entry name" value="Surface presentation of antigens (SPOA)"/>
    <property type="match status" value="1"/>
</dbReference>
<keyword evidence="9" id="KW-0966">Cell projection</keyword>
<dbReference type="GO" id="GO:0003774">
    <property type="term" value="F:cytoskeletal motor activity"/>
    <property type="evidence" value="ECO:0007669"/>
    <property type="project" value="InterPro"/>
</dbReference>
<evidence type="ECO:0000256" key="7">
    <source>
        <dbReference type="SAM" id="MobiDB-lite"/>
    </source>
</evidence>
<evidence type="ECO:0000313" key="9">
    <source>
        <dbReference type="EMBL" id="MBS4213037.1"/>
    </source>
</evidence>
<dbReference type="PRINTS" id="PR00956">
    <property type="entry name" value="FLGMOTORFLIN"/>
</dbReference>
<comment type="similarity">
    <text evidence="2">Belongs to the FliN/MopA/SpaO family.</text>
</comment>
<keyword evidence="6" id="KW-0472">Membrane</keyword>
<evidence type="ECO:0000256" key="1">
    <source>
        <dbReference type="ARBA" id="ARBA00004413"/>
    </source>
</evidence>
<dbReference type="AlphaFoldDB" id="A0A942U549"/>
<dbReference type="PANTHER" id="PTHR43484">
    <property type="match status" value="1"/>
</dbReference>
<comment type="subcellular location">
    <subcellularLocation>
        <location evidence="1">Cell membrane</location>
        <topology evidence="1">Peripheral membrane protein</topology>
        <orientation evidence="1">Cytoplasmic side</orientation>
    </subcellularLocation>
</comment>
<sequence>MSNEGKISREELEALLGDTEKETKPFIFQDLPDEPQKRETDDSVNLDLLMDISLELVVELGRTKKKINEILELTQGSIIELDRVSGEPVDVLINGKIVAKGEVVVIDDYFGIRITEILNKTIN</sequence>
<evidence type="ECO:0000313" key="10">
    <source>
        <dbReference type="Proteomes" id="UP000679749"/>
    </source>
</evidence>
<dbReference type="Proteomes" id="UP000679749">
    <property type="component" value="Unassembled WGS sequence"/>
</dbReference>
<dbReference type="PANTHER" id="PTHR43484:SF1">
    <property type="entry name" value="FLAGELLAR MOTOR SWITCH PROTEIN FLIN"/>
    <property type="match status" value="1"/>
</dbReference>
<accession>A0A942U549</accession>
<dbReference type="GO" id="GO:0009425">
    <property type="term" value="C:bacterial-type flagellum basal body"/>
    <property type="evidence" value="ECO:0007669"/>
    <property type="project" value="InterPro"/>
</dbReference>
<dbReference type="InterPro" id="IPR012826">
    <property type="entry name" value="FliN"/>
</dbReference>
<dbReference type="Gene3D" id="2.30.330.10">
    <property type="entry name" value="SpoA-like"/>
    <property type="match status" value="1"/>
</dbReference>
<dbReference type="GO" id="GO:0006935">
    <property type="term" value="P:chemotaxis"/>
    <property type="evidence" value="ECO:0007669"/>
    <property type="project" value="UniProtKB-KW"/>
</dbReference>
<evidence type="ECO:0000256" key="2">
    <source>
        <dbReference type="ARBA" id="ARBA00009226"/>
    </source>
</evidence>
<dbReference type="InterPro" id="IPR001172">
    <property type="entry name" value="FliN_T3SS_HrcQb"/>
</dbReference>